<comment type="caution">
    <text evidence="7">The sequence shown here is derived from an EMBL/GenBank/DDBJ whole genome shotgun (WGS) entry which is preliminary data.</text>
</comment>
<dbReference type="Gene3D" id="3.20.20.140">
    <property type="entry name" value="Metal-dependent hydrolases"/>
    <property type="match status" value="1"/>
</dbReference>
<proteinExistence type="predicted"/>
<organism evidence="7 8">
    <name type="scientific">Marinihelvus fidelis</name>
    <dbReference type="NCBI Taxonomy" id="2613842"/>
    <lineage>
        <taxon>Bacteria</taxon>
        <taxon>Pseudomonadati</taxon>
        <taxon>Pseudomonadota</taxon>
        <taxon>Gammaproteobacteria</taxon>
        <taxon>Chromatiales</taxon>
        <taxon>Wenzhouxiangellaceae</taxon>
        <taxon>Marinihelvus</taxon>
    </lineage>
</organism>
<dbReference type="EMBL" id="VYXP01000005">
    <property type="protein sequence ID" value="KAA9131264.1"/>
    <property type="molecule type" value="Genomic_DNA"/>
</dbReference>
<dbReference type="InterPro" id="IPR051607">
    <property type="entry name" value="Metallo-dep_hydrolases"/>
</dbReference>
<dbReference type="Gene3D" id="2.30.40.10">
    <property type="entry name" value="Urease, subunit C, domain 1"/>
    <property type="match status" value="1"/>
</dbReference>
<dbReference type="NCBIfam" id="NF006681">
    <property type="entry name" value="PRK09229.1-2"/>
    <property type="match status" value="1"/>
</dbReference>
<gene>
    <name evidence="7" type="ORF">F3N42_08015</name>
</gene>
<dbReference type="GO" id="GO:0005829">
    <property type="term" value="C:cytosol"/>
    <property type="evidence" value="ECO:0007669"/>
    <property type="project" value="TreeGrafter"/>
</dbReference>
<keyword evidence="4" id="KW-0862">Zinc</keyword>
<reference evidence="7 8" key="1">
    <citation type="submission" date="2019-09" db="EMBL/GenBank/DDBJ databases">
        <title>Wenzhouxiangella sp. Genome sequencing and assembly.</title>
        <authorList>
            <person name="Zhang R."/>
        </authorList>
    </citation>
    <scope>NUCLEOTIDE SEQUENCE [LARGE SCALE GENOMIC DNA]</scope>
    <source>
        <strain evidence="7 8">W260</strain>
    </source>
</reference>
<dbReference type="InterPro" id="IPR032466">
    <property type="entry name" value="Metal_Hydrolase"/>
</dbReference>
<dbReference type="RefSeq" id="WP_150863914.1">
    <property type="nucleotide sequence ID" value="NZ_VYXP01000005.1"/>
</dbReference>
<keyword evidence="2" id="KW-0479">Metal-binding</keyword>
<evidence type="ECO:0000259" key="6">
    <source>
        <dbReference type="Pfam" id="PF22429"/>
    </source>
</evidence>
<keyword evidence="3 7" id="KW-0378">Hydrolase</keyword>
<dbReference type="InterPro" id="IPR006680">
    <property type="entry name" value="Amidohydro-rel"/>
</dbReference>
<dbReference type="GO" id="GO:0019239">
    <property type="term" value="F:deaminase activity"/>
    <property type="evidence" value="ECO:0007669"/>
    <property type="project" value="TreeGrafter"/>
</dbReference>
<dbReference type="NCBIfam" id="NF006684">
    <property type="entry name" value="PRK09229.1-5"/>
    <property type="match status" value="1"/>
</dbReference>
<dbReference type="PANTHER" id="PTHR11271:SF48">
    <property type="entry name" value="AMIDOHYDROLASE-RELATED DOMAIN-CONTAINING PROTEIN"/>
    <property type="match status" value="1"/>
</dbReference>
<sequence length="461" mass="49714">MKPGAVVCAHALLPDGWARDVRLTLDANGMIEQVETGLPAGGGRTDDVRLDGVVIPGMPNLHSHAFQRLMAGLSHAGQPGQQDSFWTWRETMYAMALRVSPGQLQACAAGLYVEMLKAGYTACAEFHYLHHAPDGQPYDDPAELGHRVLAAAQDSGIGLTLLPVFYRRSGFEAEEVNPRQRRFRNTVDGFTRMFDSLAGHTRGRPNTVLGLAPHSLRAASADDINAIVSLAPSGPVHIHIAEQRQEVEDCQRVLGARPIRWLLDQFDVDRRWCLVHATHGDAGELADAARSGAVAGLCPTTEADLGDGIFAAADWRAAGGALGIGSDSNLRICPAEELRLLEYTQRLVSGRRNVMAEAGASTGRWLWSRAAMGGAQALAQPVGQIAPGYRADLVELDREHPRLRDLEGDTVLDSYVFSGGQDMIASVSVAGERVVEQGVHRDESALLTAFNATLRQLRAST</sequence>
<name>A0A5N0T9Y9_9GAMM</name>
<evidence type="ECO:0000313" key="7">
    <source>
        <dbReference type="EMBL" id="KAA9131264.1"/>
    </source>
</evidence>
<evidence type="ECO:0000256" key="2">
    <source>
        <dbReference type="ARBA" id="ARBA00022723"/>
    </source>
</evidence>
<feature type="domain" description="Amidohydrolase-related" evidence="5">
    <location>
        <begin position="53"/>
        <end position="434"/>
    </location>
</feature>
<dbReference type="NCBIfam" id="TIGR02022">
    <property type="entry name" value="hutF"/>
    <property type="match status" value="1"/>
</dbReference>
<evidence type="ECO:0000256" key="3">
    <source>
        <dbReference type="ARBA" id="ARBA00022801"/>
    </source>
</evidence>
<evidence type="ECO:0000313" key="8">
    <source>
        <dbReference type="Proteomes" id="UP000325372"/>
    </source>
</evidence>
<dbReference type="InterPro" id="IPR010252">
    <property type="entry name" value="HutF"/>
</dbReference>
<accession>A0A5N0T9Y9</accession>
<comment type="cofactor">
    <cofactor evidence="1">
        <name>Zn(2+)</name>
        <dbReference type="ChEBI" id="CHEBI:29105"/>
    </cofactor>
</comment>
<evidence type="ECO:0000256" key="1">
    <source>
        <dbReference type="ARBA" id="ARBA00001947"/>
    </source>
</evidence>
<dbReference type="PANTHER" id="PTHR11271">
    <property type="entry name" value="GUANINE DEAMINASE"/>
    <property type="match status" value="1"/>
</dbReference>
<protein>
    <submittedName>
        <fullName evidence="7">Formimidoylglutamate deiminase</fullName>
        <ecNumber evidence="7">3.5.3.13</ecNumber>
    </submittedName>
</protein>
<dbReference type="AlphaFoldDB" id="A0A5N0T9Y9"/>
<dbReference type="Proteomes" id="UP000325372">
    <property type="component" value="Unassembled WGS sequence"/>
</dbReference>
<dbReference type="EC" id="3.5.3.13" evidence="7"/>
<dbReference type="GO" id="GO:0046872">
    <property type="term" value="F:metal ion binding"/>
    <property type="evidence" value="ECO:0007669"/>
    <property type="project" value="UniProtKB-KW"/>
</dbReference>
<evidence type="ECO:0000259" key="5">
    <source>
        <dbReference type="Pfam" id="PF01979"/>
    </source>
</evidence>
<dbReference type="SUPFAM" id="SSF51556">
    <property type="entry name" value="Metallo-dependent hydrolases"/>
    <property type="match status" value="1"/>
</dbReference>
<dbReference type="SUPFAM" id="SSF51338">
    <property type="entry name" value="Composite domain of metallo-dependent hydrolases"/>
    <property type="match status" value="1"/>
</dbReference>
<evidence type="ECO:0000256" key="4">
    <source>
        <dbReference type="ARBA" id="ARBA00022833"/>
    </source>
</evidence>
<keyword evidence="8" id="KW-1185">Reference proteome</keyword>
<dbReference type="Pfam" id="PF01979">
    <property type="entry name" value="Amidohydro_1"/>
    <property type="match status" value="1"/>
</dbReference>
<dbReference type="Pfam" id="PF22429">
    <property type="entry name" value="HutF_N"/>
    <property type="match status" value="1"/>
</dbReference>
<feature type="domain" description="Formimidoylglutamate deiminase N-terminal" evidence="6">
    <location>
        <begin position="10"/>
        <end position="43"/>
    </location>
</feature>
<dbReference type="InterPro" id="IPR055156">
    <property type="entry name" value="HutF-like_N"/>
</dbReference>
<dbReference type="GO" id="GO:0050416">
    <property type="term" value="F:formimidoylglutamate deiminase activity"/>
    <property type="evidence" value="ECO:0007669"/>
    <property type="project" value="UniProtKB-EC"/>
</dbReference>
<dbReference type="InterPro" id="IPR011059">
    <property type="entry name" value="Metal-dep_hydrolase_composite"/>
</dbReference>